<accession>A0A7L5DZV6</accession>
<dbReference type="KEGG" id="mrob:HH214_12505"/>
<evidence type="ECO:0000313" key="3">
    <source>
        <dbReference type="Proteomes" id="UP000503278"/>
    </source>
</evidence>
<reference evidence="2 3" key="1">
    <citation type="submission" date="2020-04" db="EMBL/GenBank/DDBJ databases">
        <title>Genome sequencing of novel species.</title>
        <authorList>
            <person name="Heo J."/>
            <person name="Kim S.-J."/>
            <person name="Kim J.-S."/>
            <person name="Hong S.-B."/>
            <person name="Kwon S.-W."/>
        </authorList>
    </citation>
    <scope>NUCLEOTIDE SEQUENCE [LARGE SCALE GENOMIC DNA]</scope>
    <source>
        <strain evidence="2 3">F39-2</strain>
    </source>
</reference>
<dbReference type="InterPro" id="IPR041657">
    <property type="entry name" value="HTH_17"/>
</dbReference>
<dbReference type="Proteomes" id="UP000503278">
    <property type="component" value="Chromosome"/>
</dbReference>
<dbReference type="EMBL" id="CP051682">
    <property type="protein sequence ID" value="QJD96642.1"/>
    <property type="molecule type" value="Genomic_DNA"/>
</dbReference>
<name>A0A7L5DZV6_9SPHI</name>
<evidence type="ECO:0000313" key="2">
    <source>
        <dbReference type="EMBL" id="QJD96642.1"/>
    </source>
</evidence>
<organism evidence="2 3">
    <name type="scientific">Mucilaginibacter robiniae</name>
    <dbReference type="NCBI Taxonomy" id="2728022"/>
    <lineage>
        <taxon>Bacteria</taxon>
        <taxon>Pseudomonadati</taxon>
        <taxon>Bacteroidota</taxon>
        <taxon>Sphingobacteriia</taxon>
        <taxon>Sphingobacteriales</taxon>
        <taxon>Sphingobacteriaceae</taxon>
        <taxon>Mucilaginibacter</taxon>
    </lineage>
</organism>
<keyword evidence="3" id="KW-1185">Reference proteome</keyword>
<proteinExistence type="predicted"/>
<dbReference type="Pfam" id="PF12728">
    <property type="entry name" value="HTH_17"/>
    <property type="match status" value="1"/>
</dbReference>
<feature type="domain" description="Helix-turn-helix" evidence="1">
    <location>
        <begin position="37"/>
        <end position="84"/>
    </location>
</feature>
<dbReference type="RefSeq" id="WP_169608146.1">
    <property type="nucleotide sequence ID" value="NZ_CP051682.1"/>
</dbReference>
<sequence>MEVICFEDRAFYALIDKLEAYIDSKKPKPTHGDKWVSGTEAMNILRIKSKTTLQKLRDEGKIRFTQPEKKIVLYDRDSIIAYLEDFTYETF</sequence>
<dbReference type="AlphaFoldDB" id="A0A7L5DZV6"/>
<gene>
    <name evidence="2" type="ORF">HH214_12505</name>
</gene>
<protein>
    <submittedName>
        <fullName evidence="2">Helix-turn-helix domain-containing protein</fullName>
    </submittedName>
</protein>
<evidence type="ECO:0000259" key="1">
    <source>
        <dbReference type="Pfam" id="PF12728"/>
    </source>
</evidence>